<keyword evidence="3" id="KW-1185">Reference proteome</keyword>
<keyword evidence="1" id="KW-0732">Signal</keyword>
<reference evidence="2 3" key="1">
    <citation type="submission" date="2022-05" db="EMBL/GenBank/DDBJ databases">
        <authorList>
            <consortium name="Genoscope - CEA"/>
            <person name="William W."/>
        </authorList>
    </citation>
    <scope>NUCLEOTIDE SEQUENCE [LARGE SCALE GENOMIC DNA]</scope>
</reference>
<evidence type="ECO:0000313" key="2">
    <source>
        <dbReference type="EMBL" id="CAH3178348.1"/>
    </source>
</evidence>
<sequence>MVELKVLLRLFYVASAEDPADQPPCHRALSDYRLTDIMWQNVQWLFGYSTSHMSDLMALDSLVMTTWSGNSLPYSVPEGQLSEIMDHVRWTRRHTALPNYSGDSAKLASSDVMDVNRINLRVLR</sequence>
<evidence type="ECO:0000256" key="1">
    <source>
        <dbReference type="SAM" id="SignalP"/>
    </source>
</evidence>
<proteinExistence type="predicted"/>
<feature type="signal peptide" evidence="1">
    <location>
        <begin position="1"/>
        <end position="16"/>
    </location>
</feature>
<accession>A0ABN8RHT0</accession>
<comment type="caution">
    <text evidence="2">The sequence shown here is derived from an EMBL/GenBank/DDBJ whole genome shotgun (WGS) entry which is preliminary data.</text>
</comment>
<dbReference type="EMBL" id="CALNXK010000238">
    <property type="protein sequence ID" value="CAH3178348.1"/>
    <property type="molecule type" value="Genomic_DNA"/>
</dbReference>
<dbReference type="Proteomes" id="UP001159405">
    <property type="component" value="Unassembled WGS sequence"/>
</dbReference>
<name>A0ABN8RHT0_9CNID</name>
<organism evidence="2 3">
    <name type="scientific">Porites lobata</name>
    <dbReference type="NCBI Taxonomy" id="104759"/>
    <lineage>
        <taxon>Eukaryota</taxon>
        <taxon>Metazoa</taxon>
        <taxon>Cnidaria</taxon>
        <taxon>Anthozoa</taxon>
        <taxon>Hexacorallia</taxon>
        <taxon>Scleractinia</taxon>
        <taxon>Fungiina</taxon>
        <taxon>Poritidae</taxon>
        <taxon>Porites</taxon>
    </lineage>
</organism>
<evidence type="ECO:0000313" key="3">
    <source>
        <dbReference type="Proteomes" id="UP001159405"/>
    </source>
</evidence>
<feature type="chain" id="PRO_5046805311" evidence="1">
    <location>
        <begin position="17"/>
        <end position="124"/>
    </location>
</feature>
<protein>
    <submittedName>
        <fullName evidence="2">Uncharacterized protein</fullName>
    </submittedName>
</protein>
<gene>
    <name evidence="2" type="ORF">PLOB_00020309</name>
</gene>